<dbReference type="GO" id="GO:0016853">
    <property type="term" value="F:isomerase activity"/>
    <property type="evidence" value="ECO:0007669"/>
    <property type="project" value="UniProtKB-KW"/>
</dbReference>
<evidence type="ECO:0000313" key="4">
    <source>
        <dbReference type="Proteomes" id="UP000027821"/>
    </source>
</evidence>
<gene>
    <name evidence="3" type="ORF">EL17_08200</name>
</gene>
<dbReference type="PANTHER" id="PTHR12110">
    <property type="entry name" value="HYDROXYPYRUVATE ISOMERASE"/>
    <property type="match status" value="1"/>
</dbReference>
<dbReference type="RefSeq" id="WP_035072924.1">
    <property type="nucleotide sequence ID" value="NZ_JMIH01000016.1"/>
</dbReference>
<dbReference type="PROSITE" id="PS51318">
    <property type="entry name" value="TAT"/>
    <property type="match status" value="1"/>
</dbReference>
<dbReference type="EMBL" id="JMIH01000016">
    <property type="protein sequence ID" value="KEO74115.1"/>
    <property type="molecule type" value="Genomic_DNA"/>
</dbReference>
<dbReference type="Proteomes" id="UP000027821">
    <property type="component" value="Unassembled WGS sequence"/>
</dbReference>
<evidence type="ECO:0000313" key="3">
    <source>
        <dbReference type="EMBL" id="KEO74115.1"/>
    </source>
</evidence>
<keyword evidence="3" id="KW-0413">Isomerase</keyword>
<name>A0A074L0Z4_9BACT</name>
<dbReference type="PANTHER" id="PTHR12110:SF41">
    <property type="entry name" value="INOSOSE DEHYDRATASE"/>
    <property type="match status" value="1"/>
</dbReference>
<protein>
    <submittedName>
        <fullName evidence="3">Sugar phosphate isomerase</fullName>
    </submittedName>
</protein>
<dbReference type="Gene3D" id="3.20.20.150">
    <property type="entry name" value="Divalent-metal-dependent TIM barrel enzymes"/>
    <property type="match status" value="1"/>
</dbReference>
<keyword evidence="4" id="KW-1185">Reference proteome</keyword>
<feature type="domain" description="Xylose isomerase-like TIM barrel" evidence="2">
    <location>
        <begin position="56"/>
        <end position="282"/>
    </location>
</feature>
<feature type="chain" id="PRO_5001695604" evidence="1">
    <location>
        <begin position="28"/>
        <end position="287"/>
    </location>
</feature>
<evidence type="ECO:0000259" key="2">
    <source>
        <dbReference type="Pfam" id="PF01261"/>
    </source>
</evidence>
<reference evidence="3 4" key="1">
    <citation type="submission" date="2014-04" db="EMBL/GenBank/DDBJ databases">
        <title>Characterization and application of a salt tolerant electro-active bacterium.</title>
        <authorList>
            <person name="Yang L."/>
            <person name="Wei S."/>
            <person name="Tay Q.X.M."/>
        </authorList>
    </citation>
    <scope>NUCLEOTIDE SEQUENCE [LARGE SCALE GENOMIC DNA]</scope>
    <source>
        <strain evidence="3 4">LY1</strain>
    </source>
</reference>
<accession>A0A074L0Z4</accession>
<dbReference type="STRING" id="1048983.EL17_08200"/>
<dbReference type="OrthoDB" id="9798407at2"/>
<proteinExistence type="predicted"/>
<keyword evidence="1" id="KW-0732">Signal</keyword>
<sequence>MTNRRAFLKFSGALALGSMLNPLSLLAQPKRAEKPIGLQLYSLRDDFKSDPKGTLKNVADIGYKHLESASYTDGQIYGMAPTEFKMYIEDIGLKLRSAHLGGPRYVPEKKEESIDWWKTAVADHHHMGASYIIKPSMPIPATLKELDIWNDYYNAIGDIAQDAGLQFGFHNHAREFEKIEGEVMLEHMIKNTNPATVCFELDVYWCKKGGQDPATFINKHAGRFPLLHIKDEKELGESGDMDYQPIFEAAYKQGLDYYFVEVEQYNFEPLESVRQSFNYLNEAPYVL</sequence>
<evidence type="ECO:0000256" key="1">
    <source>
        <dbReference type="SAM" id="SignalP"/>
    </source>
</evidence>
<dbReference type="InterPro" id="IPR006311">
    <property type="entry name" value="TAT_signal"/>
</dbReference>
<dbReference type="SUPFAM" id="SSF51658">
    <property type="entry name" value="Xylose isomerase-like"/>
    <property type="match status" value="1"/>
</dbReference>
<feature type="signal peptide" evidence="1">
    <location>
        <begin position="1"/>
        <end position="27"/>
    </location>
</feature>
<dbReference type="InterPro" id="IPR050312">
    <property type="entry name" value="IolE/XylAMocC-like"/>
</dbReference>
<dbReference type="Pfam" id="PF01261">
    <property type="entry name" value="AP_endonuc_2"/>
    <property type="match status" value="1"/>
</dbReference>
<dbReference type="AlphaFoldDB" id="A0A074L0Z4"/>
<dbReference type="InterPro" id="IPR013022">
    <property type="entry name" value="Xyl_isomerase-like_TIM-brl"/>
</dbReference>
<comment type="caution">
    <text evidence="3">The sequence shown here is derived from an EMBL/GenBank/DDBJ whole genome shotgun (WGS) entry which is preliminary data.</text>
</comment>
<dbReference type="eggNOG" id="COG1082">
    <property type="taxonomic scope" value="Bacteria"/>
</dbReference>
<organism evidence="3 4">
    <name type="scientific">Anditalea andensis</name>
    <dbReference type="NCBI Taxonomy" id="1048983"/>
    <lineage>
        <taxon>Bacteria</taxon>
        <taxon>Pseudomonadati</taxon>
        <taxon>Bacteroidota</taxon>
        <taxon>Cytophagia</taxon>
        <taxon>Cytophagales</taxon>
        <taxon>Cytophagaceae</taxon>
        <taxon>Anditalea</taxon>
    </lineage>
</organism>
<dbReference type="InterPro" id="IPR036237">
    <property type="entry name" value="Xyl_isomerase-like_sf"/>
</dbReference>